<keyword evidence="5" id="KW-0997">Cell inner membrane</keyword>
<feature type="transmembrane region" description="Helical" evidence="13">
    <location>
        <begin position="226"/>
        <end position="246"/>
    </location>
</feature>
<feature type="transmembrane region" description="Helical" evidence="13">
    <location>
        <begin position="191"/>
        <end position="214"/>
    </location>
</feature>
<evidence type="ECO:0000256" key="8">
    <source>
        <dbReference type="ARBA" id="ARBA00022985"/>
    </source>
</evidence>
<feature type="transmembrane region" description="Helical" evidence="13">
    <location>
        <begin position="159"/>
        <end position="179"/>
    </location>
</feature>
<evidence type="ECO:0000256" key="2">
    <source>
        <dbReference type="ARBA" id="ARBA00022448"/>
    </source>
</evidence>
<comment type="subcellular location">
    <subcellularLocation>
        <location evidence="1">Cell membrane</location>
        <topology evidence="1">Multi-pass membrane protein</topology>
    </subcellularLocation>
</comment>
<feature type="transmembrane region" description="Helical" evidence="13">
    <location>
        <begin position="73"/>
        <end position="94"/>
    </location>
</feature>
<evidence type="ECO:0000256" key="10">
    <source>
        <dbReference type="ARBA" id="ARBA00023098"/>
    </source>
</evidence>
<dbReference type="InterPro" id="IPR037185">
    <property type="entry name" value="EmrE-like"/>
</dbReference>
<feature type="domain" description="EamA" evidence="14">
    <location>
        <begin position="163"/>
        <end position="297"/>
    </location>
</feature>
<gene>
    <name evidence="15" type="ORF">THS5294_03532</name>
</gene>
<feature type="transmembrane region" description="Helical" evidence="13">
    <location>
        <begin position="47"/>
        <end position="67"/>
    </location>
</feature>
<protein>
    <submittedName>
        <fullName evidence="15">Phosphonate utilization associated putative membrane protein</fullName>
    </submittedName>
</protein>
<keyword evidence="6" id="KW-0441">Lipid A biosynthesis</keyword>
<evidence type="ECO:0000256" key="4">
    <source>
        <dbReference type="ARBA" id="ARBA00022516"/>
    </source>
</evidence>
<dbReference type="Proteomes" id="UP000051298">
    <property type="component" value="Unassembled WGS sequence"/>
</dbReference>
<dbReference type="GO" id="GO:0005886">
    <property type="term" value="C:plasma membrane"/>
    <property type="evidence" value="ECO:0007669"/>
    <property type="project" value="UniProtKB-SubCell"/>
</dbReference>
<dbReference type="AlphaFoldDB" id="A0A0N7LU13"/>
<dbReference type="GO" id="GO:0009103">
    <property type="term" value="P:lipopolysaccharide biosynthetic process"/>
    <property type="evidence" value="ECO:0007669"/>
    <property type="project" value="UniProtKB-KW"/>
</dbReference>
<dbReference type="eggNOG" id="COG0697">
    <property type="taxonomic scope" value="Bacteria"/>
</dbReference>
<evidence type="ECO:0000256" key="3">
    <source>
        <dbReference type="ARBA" id="ARBA00022475"/>
    </source>
</evidence>
<evidence type="ECO:0000256" key="7">
    <source>
        <dbReference type="ARBA" id="ARBA00022692"/>
    </source>
</evidence>
<keyword evidence="9 13" id="KW-1133">Transmembrane helix</keyword>
<keyword evidence="4" id="KW-0444">Lipid biosynthesis</keyword>
<keyword evidence="8" id="KW-0448">Lipopolysaccharide biosynthesis</keyword>
<keyword evidence="10" id="KW-0443">Lipid metabolism</keyword>
<feature type="transmembrane region" description="Helical" evidence="13">
    <location>
        <begin position="17"/>
        <end position="35"/>
    </location>
</feature>
<dbReference type="GO" id="GO:0009245">
    <property type="term" value="P:lipid A biosynthetic process"/>
    <property type="evidence" value="ECO:0007669"/>
    <property type="project" value="UniProtKB-KW"/>
</dbReference>
<evidence type="ECO:0000256" key="1">
    <source>
        <dbReference type="ARBA" id="ARBA00004651"/>
    </source>
</evidence>
<feature type="domain" description="EamA" evidence="14">
    <location>
        <begin position="18"/>
        <end position="144"/>
    </location>
</feature>
<evidence type="ECO:0000256" key="13">
    <source>
        <dbReference type="SAM" id="Phobius"/>
    </source>
</evidence>
<feature type="transmembrane region" description="Helical" evidence="13">
    <location>
        <begin position="258"/>
        <end position="275"/>
    </location>
</feature>
<sequence>MSAWILAVEGTSAGEQVALLLVLFAALLHAIFGAMQKGRFDPWTTRAAIDVCLVLISVPFALFVVPWPHGQEWWLFAGALVIHFLYKSGMAAAYQRGAFTVVYPVVRGTAPLFAVFGAWLIFGETFAPLQWFGLGCLLAGIFGLALYNILYLVKDRGSLLPALGMAVFTGMMVAAYTTFDAFAIRTTPNPFTFVVWFFFLCSLDFPVLWVWLHARGRVATPEWRPLFTRGVIGAFVAYGSFGSVLLATRLGKVGEAAALRETSIVFAALIGWLILKDTVGPRRIALMCLIALGAVFIELGS</sequence>
<evidence type="ECO:0000256" key="9">
    <source>
        <dbReference type="ARBA" id="ARBA00022989"/>
    </source>
</evidence>
<keyword evidence="2" id="KW-0813">Transport</keyword>
<dbReference type="STRING" id="266809.PM03_03030"/>
<evidence type="ECO:0000259" key="14">
    <source>
        <dbReference type="Pfam" id="PF00892"/>
    </source>
</evidence>
<dbReference type="RefSeq" id="WP_058124707.1">
    <property type="nucleotide sequence ID" value="NZ_CYRX01000033.1"/>
</dbReference>
<dbReference type="InterPro" id="IPR000390">
    <property type="entry name" value="Small_drug/metabolite_transptr"/>
</dbReference>
<dbReference type="Gene3D" id="1.10.3730.20">
    <property type="match status" value="2"/>
</dbReference>
<feature type="transmembrane region" description="Helical" evidence="13">
    <location>
        <begin position="101"/>
        <end position="122"/>
    </location>
</feature>
<dbReference type="Pfam" id="PF00892">
    <property type="entry name" value="EamA"/>
    <property type="match status" value="2"/>
</dbReference>
<accession>A0A0N7LU13</accession>
<feature type="transmembrane region" description="Helical" evidence="13">
    <location>
        <begin position="128"/>
        <end position="147"/>
    </location>
</feature>
<evidence type="ECO:0000313" key="16">
    <source>
        <dbReference type="Proteomes" id="UP000051298"/>
    </source>
</evidence>
<dbReference type="SUPFAM" id="SSF103481">
    <property type="entry name" value="Multidrug resistance efflux transporter EmrE"/>
    <property type="match status" value="2"/>
</dbReference>
<keyword evidence="11 13" id="KW-0472">Membrane</keyword>
<proteinExistence type="inferred from homology"/>
<dbReference type="EMBL" id="CYRX01000033">
    <property type="protein sequence ID" value="CUH62218.1"/>
    <property type="molecule type" value="Genomic_DNA"/>
</dbReference>
<dbReference type="InterPro" id="IPR000620">
    <property type="entry name" value="EamA_dom"/>
</dbReference>
<keyword evidence="3" id="KW-1003">Cell membrane</keyword>
<evidence type="ECO:0000256" key="5">
    <source>
        <dbReference type="ARBA" id="ARBA00022519"/>
    </source>
</evidence>
<keyword evidence="7 13" id="KW-0812">Transmembrane</keyword>
<evidence type="ECO:0000256" key="12">
    <source>
        <dbReference type="ARBA" id="ARBA00038032"/>
    </source>
</evidence>
<dbReference type="PANTHER" id="PTHR30561:SF1">
    <property type="entry name" value="MULTIDRUG TRANSPORTER EMRE"/>
    <property type="match status" value="1"/>
</dbReference>
<dbReference type="GO" id="GO:0022857">
    <property type="term" value="F:transmembrane transporter activity"/>
    <property type="evidence" value="ECO:0007669"/>
    <property type="project" value="InterPro"/>
</dbReference>
<evidence type="ECO:0000256" key="6">
    <source>
        <dbReference type="ARBA" id="ARBA00022556"/>
    </source>
</evidence>
<organism evidence="15 16">
    <name type="scientific">Thalassobacter stenotrophicus</name>
    <dbReference type="NCBI Taxonomy" id="266809"/>
    <lineage>
        <taxon>Bacteria</taxon>
        <taxon>Pseudomonadati</taxon>
        <taxon>Pseudomonadota</taxon>
        <taxon>Alphaproteobacteria</taxon>
        <taxon>Rhodobacterales</taxon>
        <taxon>Roseobacteraceae</taxon>
        <taxon>Thalassobacter</taxon>
    </lineage>
</organism>
<reference evidence="15 16" key="1">
    <citation type="submission" date="2015-09" db="EMBL/GenBank/DDBJ databases">
        <authorList>
            <consortium name="Swine Surveillance"/>
        </authorList>
    </citation>
    <scope>NUCLEOTIDE SEQUENCE [LARGE SCALE GENOMIC DNA]</scope>
    <source>
        <strain evidence="15 16">CECT 5294</strain>
    </source>
</reference>
<comment type="similarity">
    <text evidence="12">Belongs to the drug/metabolite transporter (DMT) superfamily. Small multidrug resistance (SMR) (TC 2.A.7.1) family.</text>
</comment>
<evidence type="ECO:0000256" key="11">
    <source>
        <dbReference type="ARBA" id="ARBA00023136"/>
    </source>
</evidence>
<evidence type="ECO:0000313" key="15">
    <source>
        <dbReference type="EMBL" id="CUH62218.1"/>
    </source>
</evidence>
<name>A0A0N7LU13_9RHOB</name>
<dbReference type="PANTHER" id="PTHR30561">
    <property type="entry name" value="SMR FAMILY PROTON-DEPENDENT DRUG EFFLUX TRANSPORTER SUGE"/>
    <property type="match status" value="1"/>
</dbReference>